<dbReference type="OrthoDB" id="9970011at2"/>
<feature type="transmembrane region" description="Helical" evidence="1">
    <location>
        <begin position="147"/>
        <end position="168"/>
    </location>
</feature>
<protein>
    <submittedName>
        <fullName evidence="2">Uncharacterized protein</fullName>
    </submittedName>
</protein>
<evidence type="ECO:0000313" key="5">
    <source>
        <dbReference type="Proteomes" id="UP000292408"/>
    </source>
</evidence>
<keyword evidence="1" id="KW-1133">Transmembrane helix</keyword>
<evidence type="ECO:0000256" key="1">
    <source>
        <dbReference type="SAM" id="Phobius"/>
    </source>
</evidence>
<reference evidence="3 5" key="1">
    <citation type="journal article" date="2015" name="Stand. Genomic Sci.">
        <title>Genomic Encyclopedia of Bacterial and Archaeal Type Strains, Phase III: the genomes of soil and plant-associated and newly described type strains.</title>
        <authorList>
            <person name="Whitman W.B."/>
            <person name="Woyke T."/>
            <person name="Klenk H.P."/>
            <person name="Zhou Y."/>
            <person name="Lilburn T.G."/>
            <person name="Beck B.J."/>
            <person name="De Vos P."/>
            <person name="Vandamme P."/>
            <person name="Eisen J.A."/>
            <person name="Garrity G."/>
            <person name="Hugenholtz P."/>
            <person name="Kyrpides N.C."/>
        </authorList>
    </citation>
    <scope>NUCLEOTIDE SEQUENCE [LARGE SCALE GENOMIC DNA]</scope>
    <source>
        <strain evidence="3 5">AC4r</strain>
    </source>
</reference>
<evidence type="ECO:0000313" key="4">
    <source>
        <dbReference type="Proteomes" id="UP000218965"/>
    </source>
</evidence>
<reference evidence="2 4" key="4">
    <citation type="submission" date="2016-01" db="EMBL/GenBank/DDBJ databases">
        <title>Microcella alkaliphila JAM AC0309 whole genome shotgun sequence.</title>
        <authorList>
            <person name="Kurata A."/>
            <person name="Hirose Y."/>
            <person name="Kishimoto N."/>
            <person name="Kobayashi T."/>
        </authorList>
    </citation>
    <scope>NUCLEOTIDE SEQUENCE [LARGE SCALE GENOMIC DNA]</scope>
    <source>
        <strain evidence="2 4">JAM AC0309</strain>
    </source>
</reference>
<sequence length="210" mass="20644">MIDERMRARRLRVASSAVVAVVAITAAATAHGLAGGGIASAPALVAALLVGVPLGMLVIGRRLTAGRAAAGVLIDQAIFHGLFSFFGHAGSPTPSGGHAHHGVAGIAIDAPPAIAALSAAPMLASHAGAAVVAFATLMYGRAAIVRALASVAHSILIVFGATPIALAAPSTRPAHPAAAHRPAPSAVAVAVHPRRGPPTSLVTSTRTVSL</sequence>
<reference evidence="2" key="2">
    <citation type="submission" date="2015-12" db="EMBL/GenBank/DDBJ databases">
        <authorList>
            <consortium name="Microcella alkaliphila JAM AC0309 genome sequencing consortium"/>
            <person name="Kurata A."/>
            <person name="Hirose Y."/>
            <person name="Kishimoto N."/>
            <person name="Kobayashi T."/>
        </authorList>
    </citation>
    <scope>NUCLEOTIDE SEQUENCE</scope>
    <source>
        <strain evidence="2">JAM AC0309</strain>
    </source>
</reference>
<dbReference type="KEGG" id="malk:MalAC0309_2082"/>
<accession>A0A0U5BFB2</accession>
<evidence type="ECO:0000313" key="3">
    <source>
        <dbReference type="EMBL" id="RZT58224.1"/>
    </source>
</evidence>
<name>A0A0U5BFB2_9MICO</name>
<gene>
    <name evidence="3" type="ORF">EV140_2469</name>
    <name evidence="2" type="ORF">MalAC0309_2082</name>
</gene>
<proteinExistence type="predicted"/>
<feature type="transmembrane region" description="Helical" evidence="1">
    <location>
        <begin position="42"/>
        <end position="60"/>
    </location>
</feature>
<dbReference type="Proteomes" id="UP000292408">
    <property type="component" value="Unassembled WGS sequence"/>
</dbReference>
<keyword evidence="1" id="KW-0812">Transmembrane</keyword>
<feature type="transmembrane region" description="Helical" evidence="1">
    <location>
        <begin position="110"/>
        <end position="135"/>
    </location>
</feature>
<reference evidence="3" key="5">
    <citation type="submission" date="2019-02" db="EMBL/GenBank/DDBJ databases">
        <authorList>
            <person name="Whitman W."/>
            <person name="Huntemann M."/>
            <person name="Clum A."/>
            <person name="Pillay M."/>
            <person name="Palaniappan K."/>
            <person name="Varghese N."/>
            <person name="Mikhailova N."/>
            <person name="Stamatis D."/>
            <person name="Reddy T."/>
            <person name="Daum C."/>
            <person name="Shapiro N."/>
            <person name="Ivanova N."/>
            <person name="Kyrpides N."/>
            <person name="Woyke T."/>
        </authorList>
    </citation>
    <scope>NUCLEOTIDE SEQUENCE</scope>
    <source>
        <strain evidence="3">AC4r</strain>
    </source>
</reference>
<dbReference type="Proteomes" id="UP000218965">
    <property type="component" value="Chromosome"/>
</dbReference>
<keyword evidence="1" id="KW-0472">Membrane</keyword>
<feature type="transmembrane region" description="Helical" evidence="1">
    <location>
        <begin position="72"/>
        <end position="90"/>
    </location>
</feature>
<dbReference type="RefSeq" id="WP_130284309.1">
    <property type="nucleotide sequence ID" value="NZ_SGXT01000018.1"/>
</dbReference>
<evidence type="ECO:0000313" key="2">
    <source>
        <dbReference type="EMBL" id="BAU32927.1"/>
    </source>
</evidence>
<keyword evidence="5" id="KW-1185">Reference proteome</keyword>
<dbReference type="EMBL" id="AP017315">
    <property type="protein sequence ID" value="BAU32927.1"/>
    <property type="molecule type" value="Genomic_DNA"/>
</dbReference>
<organism evidence="2 4">
    <name type="scientific">Microcella alkaliphila</name>
    <dbReference type="NCBI Taxonomy" id="279828"/>
    <lineage>
        <taxon>Bacteria</taxon>
        <taxon>Bacillati</taxon>
        <taxon>Actinomycetota</taxon>
        <taxon>Actinomycetes</taxon>
        <taxon>Micrococcales</taxon>
        <taxon>Microbacteriaceae</taxon>
        <taxon>Microcella</taxon>
    </lineage>
</organism>
<dbReference type="EMBL" id="SGXT01000018">
    <property type="protein sequence ID" value="RZT58224.1"/>
    <property type="molecule type" value="Genomic_DNA"/>
</dbReference>
<reference evidence="4" key="3">
    <citation type="submission" date="2015-12" db="EMBL/GenBank/DDBJ databases">
        <authorList>
            <person name="Shamseldin A."/>
            <person name="Moawad H."/>
            <person name="Abd El-Rahim W.M."/>
            <person name="Sadowsky M.J."/>
        </authorList>
    </citation>
    <scope>NUCLEOTIDE SEQUENCE [LARGE SCALE GENOMIC DNA]</scope>
    <source>
        <strain evidence="4">JAM AC0309</strain>
    </source>
</reference>
<dbReference type="AlphaFoldDB" id="A0A0U5BFB2"/>